<evidence type="ECO:0000256" key="6">
    <source>
        <dbReference type="ARBA" id="ARBA00023136"/>
    </source>
</evidence>
<reference evidence="8 9" key="1">
    <citation type="submission" date="2022-06" db="EMBL/GenBank/DDBJ databases">
        <title>Whole-genome of Asaia lannensis strain LMG 27011T.</title>
        <authorList>
            <person name="Sombolestani A."/>
        </authorList>
    </citation>
    <scope>NUCLEOTIDE SEQUENCE [LARGE SCALE GENOMIC DNA]</scope>
    <source>
        <strain evidence="8 9">NBRC 102526</strain>
    </source>
</reference>
<evidence type="ECO:0000313" key="9">
    <source>
        <dbReference type="Proteomes" id="UP001523401"/>
    </source>
</evidence>
<organism evidence="8 9">
    <name type="scientific">Asaia lannensis NBRC 102526</name>
    <dbReference type="NCBI Taxonomy" id="1307926"/>
    <lineage>
        <taxon>Bacteria</taxon>
        <taxon>Pseudomonadati</taxon>
        <taxon>Pseudomonadota</taxon>
        <taxon>Alphaproteobacteria</taxon>
        <taxon>Acetobacterales</taxon>
        <taxon>Acetobacteraceae</taxon>
        <taxon>Asaia</taxon>
    </lineage>
</organism>
<evidence type="ECO:0000256" key="7">
    <source>
        <dbReference type="SAM" id="Phobius"/>
    </source>
</evidence>
<feature type="transmembrane region" description="Helical" evidence="7">
    <location>
        <begin position="448"/>
        <end position="468"/>
    </location>
</feature>
<dbReference type="Pfam" id="PF04632">
    <property type="entry name" value="FUSC"/>
    <property type="match status" value="1"/>
</dbReference>
<feature type="transmembrane region" description="Helical" evidence="7">
    <location>
        <begin position="48"/>
        <end position="67"/>
    </location>
</feature>
<comment type="subcellular location">
    <subcellularLocation>
        <location evidence="1">Cell membrane</location>
        <topology evidence="1">Multi-pass membrane protein</topology>
    </subcellularLocation>
</comment>
<keyword evidence="5 7" id="KW-1133">Transmembrane helix</keyword>
<dbReference type="PANTHER" id="PTHR30509:SF9">
    <property type="entry name" value="MULTIDRUG RESISTANCE PROTEIN MDTO"/>
    <property type="match status" value="1"/>
</dbReference>
<name>A0ABT1CCB3_9PROT</name>
<feature type="transmembrane region" description="Helical" evidence="7">
    <location>
        <begin position="424"/>
        <end position="441"/>
    </location>
</feature>
<feature type="transmembrane region" description="Helical" evidence="7">
    <location>
        <begin position="480"/>
        <end position="505"/>
    </location>
</feature>
<dbReference type="EMBL" id="JAMXQU010000001">
    <property type="protein sequence ID" value="MCO6158505.1"/>
    <property type="molecule type" value="Genomic_DNA"/>
</dbReference>
<evidence type="ECO:0000256" key="1">
    <source>
        <dbReference type="ARBA" id="ARBA00004651"/>
    </source>
</evidence>
<dbReference type="PANTHER" id="PTHR30509">
    <property type="entry name" value="P-HYDROXYBENZOIC ACID EFFLUX PUMP SUBUNIT-RELATED"/>
    <property type="match status" value="1"/>
</dbReference>
<keyword evidence="6 7" id="KW-0472">Membrane</keyword>
<feature type="transmembrane region" description="Helical" evidence="7">
    <location>
        <begin position="345"/>
        <end position="366"/>
    </location>
</feature>
<gene>
    <name evidence="8" type="ORF">NF685_00475</name>
</gene>
<sequence length="650" mass="70105">MLYSGKCFAAAMLAYFIALRIGLPRPSWSIVTVYLVSQPSAGASLSRGLYRLTGTFIGAIATVAIVPNFVNEPIVCSVVLACWIGLGLFVSLLDRTPRAYAFVLSGYTTSLIGFPALASPGTVFDIASVRVQEVALGIFSSVVVHRYILPRRLTSQFLSKVMAISCDVRRLAGDVLTGSCGNDRYRLALDLLALRGLETHLPYDPIIVVPHDRTLRLMHDRQVRFLPLLSDLEAQLKAVKTLGMPPDLDHLLGRVCQWLTLGTRDEREAEVRALSHDARSLANADAPAPSGMLAGNIARHLADLIDLIADVEQLAAATYPGMRTPLRLHGEKVPRGYVFHRDVLMAGRAALGATVGIGIGCLIWIWSAWPDGGLAVSVVGVTCALFGNVDAPVPYVRKYLVGSFYGVVISLIYSFVVLPRVFDFDVLVAVLAPVFLFAGSLQARPATAFMALGITLTTPILVGLGPLYGGYFAEAINSGIALFLGIGFAAASMALLQTVSPDVVIDRLVRLGRRDVARLARGIGPGEAAWNGLMVDRIALLLPRLGFSPRSAMGTAEAIVRDVRIGRSSNRLRGCLERGETARNGELRLLLGDLAEYFDKDESSLEVLKRRVDMLIASATLTGDADHDLRNHLIDLRFALSPVLDGQVQA</sequence>
<keyword evidence="9" id="KW-1185">Reference proteome</keyword>
<feature type="transmembrane region" description="Helical" evidence="7">
    <location>
        <begin position="74"/>
        <end position="93"/>
    </location>
</feature>
<comment type="caution">
    <text evidence="8">The sequence shown here is derived from an EMBL/GenBank/DDBJ whole genome shotgun (WGS) entry which is preliminary data.</text>
</comment>
<feature type="transmembrane region" description="Helical" evidence="7">
    <location>
        <begin position="99"/>
        <end position="118"/>
    </location>
</feature>
<dbReference type="InterPro" id="IPR006726">
    <property type="entry name" value="PHBA_efflux_AaeB/fusaric-R"/>
</dbReference>
<keyword evidence="4 7" id="KW-0812">Transmembrane</keyword>
<accession>A0ABT1CCB3</accession>
<feature type="transmembrane region" description="Helical" evidence="7">
    <location>
        <begin position="399"/>
        <end position="418"/>
    </location>
</feature>
<keyword evidence="3" id="KW-1003">Cell membrane</keyword>
<protein>
    <submittedName>
        <fullName evidence="8">FUSC family protein</fullName>
    </submittedName>
</protein>
<keyword evidence="2" id="KW-0813">Transport</keyword>
<evidence type="ECO:0000256" key="5">
    <source>
        <dbReference type="ARBA" id="ARBA00022989"/>
    </source>
</evidence>
<proteinExistence type="predicted"/>
<evidence type="ECO:0000256" key="2">
    <source>
        <dbReference type="ARBA" id="ARBA00022448"/>
    </source>
</evidence>
<dbReference type="Proteomes" id="UP001523401">
    <property type="component" value="Unassembled WGS sequence"/>
</dbReference>
<evidence type="ECO:0000256" key="3">
    <source>
        <dbReference type="ARBA" id="ARBA00022475"/>
    </source>
</evidence>
<evidence type="ECO:0000256" key="4">
    <source>
        <dbReference type="ARBA" id="ARBA00022692"/>
    </source>
</evidence>
<dbReference type="RefSeq" id="WP_235075467.1">
    <property type="nucleotide sequence ID" value="NZ_BAPW01000035.1"/>
</dbReference>
<evidence type="ECO:0000313" key="8">
    <source>
        <dbReference type="EMBL" id="MCO6158505.1"/>
    </source>
</evidence>